<dbReference type="AlphaFoldDB" id="T0JVZ7"/>
<name>T0JVZ7_COLGC</name>
<dbReference type="OrthoDB" id="4818016at2759"/>
<evidence type="ECO:0000313" key="2">
    <source>
        <dbReference type="Proteomes" id="UP000015530"/>
    </source>
</evidence>
<dbReference type="EMBL" id="AMYD01003915">
    <property type="protein sequence ID" value="EQB44733.1"/>
    <property type="molecule type" value="Genomic_DNA"/>
</dbReference>
<accession>T0JVZ7</accession>
<dbReference type="eggNOG" id="ENOG502SJ4V">
    <property type="taxonomic scope" value="Eukaryota"/>
</dbReference>
<protein>
    <submittedName>
        <fullName evidence="1">Uncharacterized protein</fullName>
    </submittedName>
</protein>
<dbReference type="STRING" id="1237896.T0JVZ7"/>
<sequence length="75" mass="8580">MLACATRIRTSSSVRKLGRAYADLAKKDIVFELERPTIATLQGFLLLSDFEATSARDRIGWTYNDTAYWFKQTQT</sequence>
<gene>
    <name evidence="1" type="ORF">CGLO_16486</name>
</gene>
<dbReference type="Proteomes" id="UP000015530">
    <property type="component" value="Unassembled WGS sequence"/>
</dbReference>
<organism evidence="1 2">
    <name type="scientific">Colletotrichum gloeosporioides (strain Cg-14)</name>
    <name type="common">Anthracnose fungus</name>
    <name type="synonym">Glomerella cingulata</name>
    <dbReference type="NCBI Taxonomy" id="1237896"/>
    <lineage>
        <taxon>Eukaryota</taxon>
        <taxon>Fungi</taxon>
        <taxon>Dikarya</taxon>
        <taxon>Ascomycota</taxon>
        <taxon>Pezizomycotina</taxon>
        <taxon>Sordariomycetes</taxon>
        <taxon>Hypocreomycetidae</taxon>
        <taxon>Glomerellales</taxon>
        <taxon>Glomerellaceae</taxon>
        <taxon>Colletotrichum</taxon>
        <taxon>Colletotrichum gloeosporioides species complex</taxon>
    </lineage>
</organism>
<reference evidence="2" key="1">
    <citation type="journal article" date="2013" name="Mol. Plant Microbe Interact.">
        <title>Global aspects of pacC regulation of pathogenicity genes in Colletotrichum gloeosporioides as revealed by transcriptome analysis.</title>
        <authorList>
            <person name="Alkan N."/>
            <person name="Meng X."/>
            <person name="Friedlander G."/>
            <person name="Reuveni E."/>
            <person name="Sukno S."/>
            <person name="Sherman A."/>
            <person name="Thon M."/>
            <person name="Fluhr R."/>
            <person name="Prusky D."/>
        </authorList>
    </citation>
    <scope>NUCLEOTIDE SEQUENCE [LARGE SCALE GENOMIC DNA]</scope>
    <source>
        <strain evidence="2">Cg-14</strain>
    </source>
</reference>
<evidence type="ECO:0000313" key="1">
    <source>
        <dbReference type="EMBL" id="EQB44733.1"/>
    </source>
</evidence>
<proteinExistence type="predicted"/>
<comment type="caution">
    <text evidence="1">The sequence shown here is derived from an EMBL/GenBank/DDBJ whole genome shotgun (WGS) entry which is preliminary data.</text>
</comment>
<dbReference type="HOGENOM" id="CLU_2670920_0_0_1"/>